<dbReference type="GO" id="GO:0016887">
    <property type="term" value="F:ATP hydrolysis activity"/>
    <property type="evidence" value="ECO:0007669"/>
    <property type="project" value="InterPro"/>
</dbReference>
<feature type="transmembrane region" description="Helical" evidence="6">
    <location>
        <begin position="210"/>
        <end position="227"/>
    </location>
</feature>
<feature type="transmembrane region" description="Helical" evidence="6">
    <location>
        <begin position="650"/>
        <end position="670"/>
    </location>
</feature>
<dbReference type="PRINTS" id="PR00119">
    <property type="entry name" value="CATATPASE"/>
</dbReference>
<comment type="subcellular location">
    <subcellularLocation>
        <location evidence="1">Membrane</location>
        <topology evidence="1">Multi-pass membrane protein</topology>
    </subcellularLocation>
</comment>
<protein>
    <submittedName>
        <fullName evidence="8">HAD-IC family P-type ATPase</fullName>
    </submittedName>
</protein>
<feature type="transmembrane region" description="Helical" evidence="6">
    <location>
        <begin position="239"/>
        <end position="268"/>
    </location>
</feature>
<keyword evidence="2 6" id="KW-0812">Transmembrane</keyword>
<dbReference type="SUPFAM" id="SSF56784">
    <property type="entry name" value="HAD-like"/>
    <property type="match status" value="1"/>
</dbReference>
<feature type="transmembrane region" description="Helical" evidence="6">
    <location>
        <begin position="582"/>
        <end position="602"/>
    </location>
</feature>
<dbReference type="GO" id="GO:0016020">
    <property type="term" value="C:membrane"/>
    <property type="evidence" value="ECO:0007669"/>
    <property type="project" value="UniProtKB-SubCell"/>
</dbReference>
<dbReference type="InterPro" id="IPR018303">
    <property type="entry name" value="ATPase_P-typ_P_site"/>
</dbReference>
<gene>
    <name evidence="8" type="ORF">IAB27_01590</name>
</gene>
<evidence type="ECO:0000256" key="1">
    <source>
        <dbReference type="ARBA" id="ARBA00004141"/>
    </source>
</evidence>
<dbReference type="Gene3D" id="1.20.1110.10">
    <property type="entry name" value="Calcium-transporting ATPase, transmembrane domain"/>
    <property type="match status" value="1"/>
</dbReference>
<evidence type="ECO:0000256" key="4">
    <source>
        <dbReference type="ARBA" id="ARBA00022989"/>
    </source>
</evidence>
<evidence type="ECO:0000256" key="5">
    <source>
        <dbReference type="ARBA" id="ARBA00023136"/>
    </source>
</evidence>
<evidence type="ECO:0000256" key="2">
    <source>
        <dbReference type="ARBA" id="ARBA00022692"/>
    </source>
</evidence>
<dbReference type="InterPro" id="IPR044492">
    <property type="entry name" value="P_typ_ATPase_HD_dom"/>
</dbReference>
<evidence type="ECO:0000313" key="8">
    <source>
        <dbReference type="EMBL" id="HIQ90311.1"/>
    </source>
</evidence>
<feature type="transmembrane region" description="Helical" evidence="6">
    <location>
        <begin position="735"/>
        <end position="753"/>
    </location>
</feature>
<name>A0A9D0ZPV6_9FIRM</name>
<dbReference type="SFLD" id="SFLDS00003">
    <property type="entry name" value="Haloacid_Dehalogenase"/>
    <property type="match status" value="1"/>
</dbReference>
<dbReference type="InterPro" id="IPR008250">
    <property type="entry name" value="ATPase_P-typ_transduc_dom_A_sf"/>
</dbReference>
<evidence type="ECO:0000313" key="9">
    <source>
        <dbReference type="Proteomes" id="UP000886786"/>
    </source>
</evidence>
<feature type="transmembrane region" description="Helical" evidence="6">
    <location>
        <begin position="676"/>
        <end position="694"/>
    </location>
</feature>
<evidence type="ECO:0000256" key="3">
    <source>
        <dbReference type="ARBA" id="ARBA00022967"/>
    </source>
</evidence>
<dbReference type="InterPro" id="IPR023299">
    <property type="entry name" value="ATPase_P-typ_cyto_dom_N"/>
</dbReference>
<accession>A0A9D0ZPV6</accession>
<dbReference type="PANTHER" id="PTHR42861">
    <property type="entry name" value="CALCIUM-TRANSPORTING ATPASE"/>
    <property type="match status" value="1"/>
</dbReference>
<dbReference type="SFLD" id="SFLDF00027">
    <property type="entry name" value="p-type_atpase"/>
    <property type="match status" value="1"/>
</dbReference>
<keyword evidence="4 6" id="KW-1133">Transmembrane helix</keyword>
<sequence>MEKIQGLSEKQVKELTERGLVNKNTDVKTKSIGQIIATNFFTLFNFLNLGLGLAIFLVHSYKNLLFLGVVICNTLISTVQEIRSKLIIDKLSLLNETRARVIRDGVEKEIGIHEIVLGDVVSLKPGNQIVTDSKLLSGEMLVNESLITGESEPVTKKRGDELLSGSFVVSGRGISETIHVGDENYTAKISAEAKYLKKVNSELMNFINKILKYVGIAIIPIGILFFISQLGENDTFADAVVATVAGLIGMIPEGLVLLISTVLAISVIRLSKYNVLVQELYCIETLARVDTICLDKTGTLTTGEMNVSRIVPLGKFSEKEVEEVLGSVSFHMDNDNQTMDALSKRFEKEDDKKVLEIVPFSSQAKWSGISFENESYVIGAPEIVIKDLKEFQDVLDKYTSSNRVVILAKSKMKLNKHIPDDITPMALILINDKIRAEARDTLEFFKEQGVDIKLISGDNPKTVAGVAEKVGIENIRYIDLSKTKREILDLVDEYNIFGRVKPDQKKEIILALKAKGKTVAMTGDGVNDVLALKEADCSVAMNSGSDAARNVSQLVLLDSNFSSMPKVVAEGRRSINNLQRSSSLFLCKTTYATLLAIIFVFLNRAYPFIPIQLTLTSVVTIGIPSFILALEPNRERLNGKIILNVLRRSLPTGITIVANILIIMMLPWFVKLTGDQMSTLCVLLTAFTGFMLIYRICVPFNNLRRALFVFLITLFVVGITIFRRLFSIVILTPDLLTITGILFVIAFLLFNFFTKLFEIVSKKIDK</sequence>
<dbReference type="InterPro" id="IPR023214">
    <property type="entry name" value="HAD_sf"/>
</dbReference>
<dbReference type="InterPro" id="IPR023298">
    <property type="entry name" value="ATPase_P-typ_TM_dom_sf"/>
</dbReference>
<dbReference type="SUPFAM" id="SSF81660">
    <property type="entry name" value="Metal cation-transporting ATPase, ATP-binding domain N"/>
    <property type="match status" value="1"/>
</dbReference>
<reference evidence="8" key="2">
    <citation type="journal article" date="2021" name="PeerJ">
        <title>Extensive microbial diversity within the chicken gut microbiome revealed by metagenomics and culture.</title>
        <authorList>
            <person name="Gilroy R."/>
            <person name="Ravi A."/>
            <person name="Getino M."/>
            <person name="Pursley I."/>
            <person name="Horton D.L."/>
            <person name="Alikhan N.F."/>
            <person name="Baker D."/>
            <person name="Gharbi K."/>
            <person name="Hall N."/>
            <person name="Watson M."/>
            <person name="Adriaenssens E.M."/>
            <person name="Foster-Nyarko E."/>
            <person name="Jarju S."/>
            <person name="Secka A."/>
            <person name="Antonio M."/>
            <person name="Oren A."/>
            <person name="Chaudhuri R.R."/>
            <person name="La Ragione R."/>
            <person name="Hildebrand F."/>
            <person name="Pallen M.J."/>
        </authorList>
    </citation>
    <scope>NUCLEOTIDE SEQUENCE</scope>
    <source>
        <strain evidence="8">CHK147-3167</strain>
    </source>
</reference>
<dbReference type="NCBIfam" id="TIGR01494">
    <property type="entry name" value="ATPase_P-type"/>
    <property type="match status" value="2"/>
</dbReference>
<comment type="caution">
    <text evidence="8">The sequence shown here is derived from an EMBL/GenBank/DDBJ whole genome shotgun (WGS) entry which is preliminary data.</text>
</comment>
<feature type="transmembrane region" description="Helical" evidence="6">
    <location>
        <begin position="608"/>
        <end position="630"/>
    </location>
</feature>
<dbReference type="Proteomes" id="UP000886786">
    <property type="component" value="Unassembled WGS sequence"/>
</dbReference>
<dbReference type="EMBL" id="DVFV01000031">
    <property type="protein sequence ID" value="HIQ90311.1"/>
    <property type="molecule type" value="Genomic_DNA"/>
</dbReference>
<organism evidence="8 9">
    <name type="scientific">Candidatus Coprosoma intestinipullorum</name>
    <dbReference type="NCBI Taxonomy" id="2840752"/>
    <lineage>
        <taxon>Bacteria</taxon>
        <taxon>Bacillati</taxon>
        <taxon>Bacillota</taxon>
        <taxon>Bacillota incertae sedis</taxon>
        <taxon>Candidatus Coprosoma</taxon>
    </lineage>
</organism>
<keyword evidence="3" id="KW-1278">Translocase</keyword>
<dbReference type="Gene3D" id="3.40.50.1000">
    <property type="entry name" value="HAD superfamily/HAD-like"/>
    <property type="match status" value="1"/>
</dbReference>
<dbReference type="SUPFAM" id="SSF81665">
    <property type="entry name" value="Calcium ATPase, transmembrane domain M"/>
    <property type="match status" value="1"/>
</dbReference>
<dbReference type="SUPFAM" id="SSF81653">
    <property type="entry name" value="Calcium ATPase, transduction domain A"/>
    <property type="match status" value="1"/>
</dbReference>
<feature type="domain" description="P-type ATPase A" evidence="7">
    <location>
        <begin position="94"/>
        <end position="192"/>
    </location>
</feature>
<feature type="transmembrane region" description="Helical" evidence="6">
    <location>
        <begin position="706"/>
        <end position="729"/>
    </location>
</feature>
<dbReference type="Gene3D" id="2.70.150.10">
    <property type="entry name" value="Calcium-transporting ATPase, cytoplasmic transduction domain A"/>
    <property type="match status" value="1"/>
</dbReference>
<dbReference type="Pfam" id="PF00122">
    <property type="entry name" value="E1-E2_ATPase"/>
    <property type="match status" value="1"/>
</dbReference>
<dbReference type="AlphaFoldDB" id="A0A9D0ZPV6"/>
<dbReference type="GO" id="GO:0005524">
    <property type="term" value="F:ATP binding"/>
    <property type="evidence" value="ECO:0007669"/>
    <property type="project" value="InterPro"/>
</dbReference>
<reference evidence="8" key="1">
    <citation type="submission" date="2020-10" db="EMBL/GenBank/DDBJ databases">
        <authorList>
            <person name="Gilroy R."/>
        </authorList>
    </citation>
    <scope>NUCLEOTIDE SEQUENCE</scope>
    <source>
        <strain evidence="8">CHK147-3167</strain>
    </source>
</reference>
<proteinExistence type="predicted"/>
<keyword evidence="5 6" id="KW-0472">Membrane</keyword>
<evidence type="ECO:0000259" key="7">
    <source>
        <dbReference type="Pfam" id="PF00122"/>
    </source>
</evidence>
<dbReference type="PROSITE" id="PS00154">
    <property type="entry name" value="ATPASE_E1_E2"/>
    <property type="match status" value="1"/>
</dbReference>
<dbReference type="InterPro" id="IPR059000">
    <property type="entry name" value="ATPase_P-type_domA"/>
</dbReference>
<feature type="transmembrane region" description="Helical" evidence="6">
    <location>
        <begin position="36"/>
        <end position="58"/>
    </location>
</feature>
<dbReference type="Gene3D" id="3.40.1110.10">
    <property type="entry name" value="Calcium-transporting ATPase, cytoplasmic domain N"/>
    <property type="match status" value="1"/>
</dbReference>
<dbReference type="Pfam" id="PF00702">
    <property type="entry name" value="Hydrolase"/>
    <property type="match status" value="1"/>
</dbReference>
<dbReference type="SFLD" id="SFLDG00002">
    <property type="entry name" value="C1.7:_P-type_atpase_like"/>
    <property type="match status" value="1"/>
</dbReference>
<dbReference type="InterPro" id="IPR036412">
    <property type="entry name" value="HAD-like_sf"/>
</dbReference>
<dbReference type="InterPro" id="IPR001757">
    <property type="entry name" value="P_typ_ATPase"/>
</dbReference>
<evidence type="ECO:0000256" key="6">
    <source>
        <dbReference type="SAM" id="Phobius"/>
    </source>
</evidence>